<dbReference type="InterPro" id="IPR036849">
    <property type="entry name" value="Enolase-like_C_sf"/>
</dbReference>
<evidence type="ECO:0000256" key="3">
    <source>
        <dbReference type="ARBA" id="ARBA00022842"/>
    </source>
</evidence>
<evidence type="ECO:0000256" key="1">
    <source>
        <dbReference type="ARBA" id="ARBA00001946"/>
    </source>
</evidence>
<dbReference type="SMART" id="SM00922">
    <property type="entry name" value="MR_MLE"/>
    <property type="match status" value="1"/>
</dbReference>
<dbReference type="GO" id="GO:0016836">
    <property type="term" value="F:hydro-lyase activity"/>
    <property type="evidence" value="ECO:0007669"/>
    <property type="project" value="TreeGrafter"/>
</dbReference>
<evidence type="ECO:0000259" key="4">
    <source>
        <dbReference type="SMART" id="SM00922"/>
    </source>
</evidence>
<dbReference type="InterPro" id="IPR046945">
    <property type="entry name" value="RHMD-like"/>
</dbReference>
<dbReference type="Gene3D" id="3.30.390.10">
    <property type="entry name" value="Enolase-like, N-terminal domain"/>
    <property type="match status" value="1"/>
</dbReference>
<dbReference type="SFLD" id="SFLDG00179">
    <property type="entry name" value="mandelate_racemase"/>
    <property type="match status" value="1"/>
</dbReference>
<evidence type="ECO:0000313" key="5">
    <source>
        <dbReference type="EMBL" id="SAL50798.1"/>
    </source>
</evidence>
<dbReference type="Pfam" id="PF02746">
    <property type="entry name" value="MR_MLE_N"/>
    <property type="match status" value="1"/>
</dbReference>
<dbReference type="GO" id="GO:0016052">
    <property type="term" value="P:carbohydrate catabolic process"/>
    <property type="evidence" value="ECO:0007669"/>
    <property type="project" value="TreeGrafter"/>
</dbReference>
<feature type="domain" description="Mandelate racemase/muconate lactonizing enzyme C-terminal" evidence="4">
    <location>
        <begin position="163"/>
        <end position="257"/>
    </location>
</feature>
<dbReference type="InterPro" id="IPR029017">
    <property type="entry name" value="Enolase-like_N"/>
</dbReference>
<dbReference type="RefSeq" id="WP_062089540.1">
    <property type="nucleotide sequence ID" value="NZ_FCOK02000039.1"/>
</dbReference>
<dbReference type="SUPFAM" id="SSF51604">
    <property type="entry name" value="Enolase C-terminal domain-like"/>
    <property type="match status" value="1"/>
</dbReference>
<dbReference type="PANTHER" id="PTHR13794:SF58">
    <property type="entry name" value="MITOCHONDRIAL ENOLASE SUPERFAMILY MEMBER 1"/>
    <property type="match status" value="1"/>
</dbReference>
<dbReference type="InterPro" id="IPR029065">
    <property type="entry name" value="Enolase_C-like"/>
</dbReference>
<dbReference type="Gene3D" id="3.20.20.120">
    <property type="entry name" value="Enolase-like C-terminal domain"/>
    <property type="match status" value="1"/>
</dbReference>
<accession>A0A158I2J8</accession>
<dbReference type="InterPro" id="IPR013342">
    <property type="entry name" value="Mandelate_racemase_C"/>
</dbReference>
<dbReference type="Pfam" id="PF13378">
    <property type="entry name" value="MR_MLE_C"/>
    <property type="match status" value="1"/>
</dbReference>
<sequence>MTYPQHDHPNLSPVAIRRVETYVLRCPIATPVQTSFGIMHDRPALFIEVIAQDGASGWGEVWCNFPACGAEHRAALVQTVFAPLMEGQRVVHPAAMFEDLTRRTAVLALQSGEPGPIAQVIAGIDLALWDLQARRAGLPLWRLLGGKSDEIGVYASGLNPTGAELIVAEHLARGFDAFKLKLGFGRERDAANLKRVREIIGPECRLMVDANQAWNLDTALSMAEVLDEHRPLWLEEPLRCDRPIMEWQMLSARTAIPLAAGENFANHAAFKEGIASGALSVIQPDAAKWGGISGNWPVTQAVQAAGLMYCPHYLGAGVGLLASAHLLAAAGDSGGRGLLEVDANPNPLRSRLSGPIETPAGGRVRLGEAPGIGITPDIASLRREIAAAG</sequence>
<keyword evidence="2" id="KW-0479">Metal-binding</keyword>
<dbReference type="SFLD" id="SFLDS00001">
    <property type="entry name" value="Enolase"/>
    <property type="match status" value="1"/>
</dbReference>
<dbReference type="GO" id="GO:0009063">
    <property type="term" value="P:amino acid catabolic process"/>
    <property type="evidence" value="ECO:0007669"/>
    <property type="project" value="InterPro"/>
</dbReference>
<proteinExistence type="predicted"/>
<dbReference type="OrthoDB" id="103536at2"/>
<protein>
    <submittedName>
        <fullName evidence="5">Mandelate racemase/muconate lactonizing protein</fullName>
    </submittedName>
</protein>
<keyword evidence="3" id="KW-0460">Magnesium</keyword>
<dbReference type="SUPFAM" id="SSF54826">
    <property type="entry name" value="Enolase N-terminal domain-like"/>
    <property type="match status" value="1"/>
</dbReference>
<name>A0A158I2J8_9BURK</name>
<dbReference type="PANTHER" id="PTHR13794">
    <property type="entry name" value="ENOLASE SUPERFAMILY, MANDELATE RACEMASE"/>
    <property type="match status" value="1"/>
</dbReference>
<organism evidence="5 6">
    <name type="scientific">Caballeronia udeis</name>
    <dbReference type="NCBI Taxonomy" id="1232866"/>
    <lineage>
        <taxon>Bacteria</taxon>
        <taxon>Pseudomonadati</taxon>
        <taxon>Pseudomonadota</taxon>
        <taxon>Betaproteobacteria</taxon>
        <taxon>Burkholderiales</taxon>
        <taxon>Burkholderiaceae</taxon>
        <taxon>Caballeronia</taxon>
    </lineage>
</organism>
<dbReference type="AlphaFoldDB" id="A0A158I2J8"/>
<dbReference type="InterPro" id="IPR013341">
    <property type="entry name" value="Mandelate_racemase_N_dom"/>
</dbReference>
<dbReference type="Proteomes" id="UP000054683">
    <property type="component" value="Unassembled WGS sequence"/>
</dbReference>
<dbReference type="CDD" id="cd03316">
    <property type="entry name" value="MR_like"/>
    <property type="match status" value="1"/>
</dbReference>
<dbReference type="InterPro" id="IPR018110">
    <property type="entry name" value="Mandel_Rmase/mucon_lact_enz_CS"/>
</dbReference>
<evidence type="ECO:0000256" key="2">
    <source>
        <dbReference type="ARBA" id="ARBA00022723"/>
    </source>
</evidence>
<gene>
    <name evidence="5" type="ORF">AWB69_05173</name>
</gene>
<dbReference type="PROSITE" id="PS00909">
    <property type="entry name" value="MR_MLE_2"/>
    <property type="match status" value="1"/>
</dbReference>
<dbReference type="GO" id="GO:0000287">
    <property type="term" value="F:magnesium ion binding"/>
    <property type="evidence" value="ECO:0007669"/>
    <property type="project" value="TreeGrafter"/>
</dbReference>
<dbReference type="EMBL" id="FCOK02000039">
    <property type="protein sequence ID" value="SAL50798.1"/>
    <property type="molecule type" value="Genomic_DNA"/>
</dbReference>
<evidence type="ECO:0000313" key="6">
    <source>
        <dbReference type="Proteomes" id="UP000054683"/>
    </source>
</evidence>
<reference evidence="5 6" key="1">
    <citation type="submission" date="2016-01" db="EMBL/GenBank/DDBJ databases">
        <authorList>
            <person name="Oliw E.H."/>
        </authorList>
    </citation>
    <scope>NUCLEOTIDE SEQUENCE [LARGE SCALE GENOMIC DNA]</scope>
    <source>
        <strain evidence="5">LMG 27134</strain>
    </source>
</reference>
<comment type="cofactor">
    <cofactor evidence="1">
        <name>Mg(2+)</name>
        <dbReference type="ChEBI" id="CHEBI:18420"/>
    </cofactor>
</comment>